<proteinExistence type="predicted"/>
<comment type="caution">
    <text evidence="2">The sequence shown here is derived from an EMBL/GenBank/DDBJ whole genome shotgun (WGS) entry which is preliminary data.</text>
</comment>
<dbReference type="EMBL" id="BAAAZR010000020">
    <property type="protein sequence ID" value="GAA3826808.1"/>
    <property type="molecule type" value="Genomic_DNA"/>
</dbReference>
<protein>
    <submittedName>
        <fullName evidence="2">Uncharacterized protein</fullName>
    </submittedName>
</protein>
<evidence type="ECO:0000256" key="1">
    <source>
        <dbReference type="SAM" id="MobiDB-lite"/>
    </source>
</evidence>
<name>A0ABP7IUN9_9ACTN</name>
<feature type="region of interest" description="Disordered" evidence="1">
    <location>
        <begin position="137"/>
        <end position="157"/>
    </location>
</feature>
<reference evidence="3" key="1">
    <citation type="journal article" date="2019" name="Int. J. Syst. Evol. Microbiol.">
        <title>The Global Catalogue of Microorganisms (GCM) 10K type strain sequencing project: providing services to taxonomists for standard genome sequencing and annotation.</title>
        <authorList>
            <consortium name="The Broad Institute Genomics Platform"/>
            <consortium name="The Broad Institute Genome Sequencing Center for Infectious Disease"/>
            <person name="Wu L."/>
            <person name="Ma J."/>
        </authorList>
    </citation>
    <scope>NUCLEOTIDE SEQUENCE [LARGE SCALE GENOMIC DNA]</scope>
    <source>
        <strain evidence="3">JCM 16908</strain>
    </source>
</reference>
<gene>
    <name evidence="2" type="ORF">GCM10022226_54520</name>
</gene>
<keyword evidence="3" id="KW-1185">Reference proteome</keyword>
<accession>A0ABP7IUN9</accession>
<organism evidence="2 3">
    <name type="scientific">Sphaerisporangium flaviroseum</name>
    <dbReference type="NCBI Taxonomy" id="509199"/>
    <lineage>
        <taxon>Bacteria</taxon>
        <taxon>Bacillati</taxon>
        <taxon>Actinomycetota</taxon>
        <taxon>Actinomycetes</taxon>
        <taxon>Streptosporangiales</taxon>
        <taxon>Streptosporangiaceae</taxon>
        <taxon>Sphaerisporangium</taxon>
    </lineage>
</organism>
<evidence type="ECO:0000313" key="3">
    <source>
        <dbReference type="Proteomes" id="UP001500888"/>
    </source>
</evidence>
<evidence type="ECO:0000313" key="2">
    <source>
        <dbReference type="EMBL" id="GAA3826808.1"/>
    </source>
</evidence>
<sequence>MDPALVSLAAAAGTALIQAMTRDSWEAVKARFSTIFSRHGEIDEADLERELDLTEQRLRSPSGSLEPAMDEERQRWSSFLAAFLAQHGEAASELHDFVHDVRQLATQDSSTVVQQVTAGRDAYTAGRDQRVFLGVEGEGLSRVDDDEGPRRLDDDEA</sequence>
<feature type="compositionally biased region" description="Basic and acidic residues" evidence="1">
    <location>
        <begin position="139"/>
        <end position="157"/>
    </location>
</feature>
<dbReference type="RefSeq" id="WP_344946071.1">
    <property type="nucleotide sequence ID" value="NZ_BAAAZR010000020.1"/>
</dbReference>
<dbReference type="Proteomes" id="UP001500888">
    <property type="component" value="Unassembled WGS sequence"/>
</dbReference>